<dbReference type="HOGENOM" id="CLU_186147_1_0_11"/>
<dbReference type="NCBIfam" id="NF037944">
    <property type="entry name" value="holin_2"/>
    <property type="match status" value="1"/>
</dbReference>
<dbReference type="eggNOG" id="ENOG502ZNWC">
    <property type="taxonomic scope" value="Bacteria"/>
</dbReference>
<dbReference type="STRING" id="1068978.AMETH_3529"/>
<evidence type="ECO:0000256" key="1">
    <source>
        <dbReference type="SAM" id="Phobius"/>
    </source>
</evidence>
<organism evidence="2 3">
    <name type="scientific">Amycolatopsis methanolica 239</name>
    <dbReference type="NCBI Taxonomy" id="1068978"/>
    <lineage>
        <taxon>Bacteria</taxon>
        <taxon>Bacillati</taxon>
        <taxon>Actinomycetota</taxon>
        <taxon>Actinomycetes</taxon>
        <taxon>Pseudonocardiales</taxon>
        <taxon>Pseudonocardiaceae</taxon>
        <taxon>Amycolatopsis</taxon>
        <taxon>Amycolatopsis methanolica group</taxon>
    </lineage>
</organism>
<accession>A0A076MX98</accession>
<dbReference type="PATRIC" id="fig|1068978.7.peg.3769"/>
<dbReference type="Proteomes" id="UP000062973">
    <property type="component" value="Chromosome"/>
</dbReference>
<proteinExistence type="predicted"/>
<keyword evidence="1" id="KW-0812">Transmembrane</keyword>
<feature type="transmembrane region" description="Helical" evidence="1">
    <location>
        <begin position="6"/>
        <end position="28"/>
    </location>
</feature>
<reference evidence="2 3" key="1">
    <citation type="submission" date="2014-07" db="EMBL/GenBank/DDBJ databases">
        <title>Whole Genome Sequence of the Amycolatopsis methanolica 239.</title>
        <authorList>
            <person name="Tang B."/>
        </authorList>
    </citation>
    <scope>NUCLEOTIDE SEQUENCE [LARGE SCALE GENOMIC DNA]</scope>
    <source>
        <strain evidence="2 3">239</strain>
    </source>
</reference>
<sequence>MSYLPSILLAAAGLLALILVLIRTFGVLRRFRKASSMVTASVTDRTGLLKARTAGLRVALEQRRRPAPEQVELVTSKEGGH</sequence>
<name>A0A076MX98_AMYME</name>
<evidence type="ECO:0000313" key="2">
    <source>
        <dbReference type="EMBL" id="AIJ23621.1"/>
    </source>
</evidence>
<keyword evidence="1" id="KW-1133">Transmembrane helix</keyword>
<protein>
    <submittedName>
        <fullName evidence="2">Uncharacterized protein</fullName>
    </submittedName>
</protein>
<dbReference type="EMBL" id="CP009110">
    <property type="protein sequence ID" value="AIJ23621.1"/>
    <property type="molecule type" value="Genomic_DNA"/>
</dbReference>
<dbReference type="RefSeq" id="WP_017982453.1">
    <property type="nucleotide sequence ID" value="NZ_AQUL01000001.1"/>
</dbReference>
<keyword evidence="1" id="KW-0472">Membrane</keyword>
<dbReference type="KEGG" id="amq:AMETH_3529"/>
<dbReference type="OrthoDB" id="3637191at2"/>
<evidence type="ECO:0000313" key="3">
    <source>
        <dbReference type="Proteomes" id="UP000062973"/>
    </source>
</evidence>
<dbReference type="AlphaFoldDB" id="A0A076MX98"/>
<keyword evidence="3" id="KW-1185">Reference proteome</keyword>
<gene>
    <name evidence="2" type="ORF">AMETH_3529</name>
</gene>